<name>A0A2U9S7F4_9PROT</name>
<evidence type="ECO:0000313" key="2">
    <source>
        <dbReference type="Proteomes" id="UP000249605"/>
    </source>
</evidence>
<keyword evidence="2" id="KW-1185">Reference proteome</keyword>
<dbReference type="OrthoDB" id="9788208at2"/>
<reference evidence="1 2" key="1">
    <citation type="submission" date="2018-06" db="EMBL/GenBank/DDBJ databases">
        <title>Complete genome sequencing of Azospirillum sp. M2T2B2.</title>
        <authorList>
            <person name="Heo J."/>
            <person name="Kim S.-J."/>
            <person name="Kwon S.-W."/>
            <person name="Anandham R."/>
        </authorList>
    </citation>
    <scope>NUCLEOTIDE SEQUENCE [LARGE SCALE GENOMIC DNA]</scope>
    <source>
        <strain evidence="1 2">M2T2B2</strain>
        <plasmid evidence="1 2">unnamed1</plasmid>
    </source>
</reference>
<dbReference type="InterPro" id="IPR011330">
    <property type="entry name" value="Glyco_hydro/deAcase_b/a-brl"/>
</dbReference>
<dbReference type="GO" id="GO:0005975">
    <property type="term" value="P:carbohydrate metabolic process"/>
    <property type="evidence" value="ECO:0007669"/>
    <property type="project" value="InterPro"/>
</dbReference>
<gene>
    <name evidence="1" type="ORF">DM194_14175</name>
</gene>
<proteinExistence type="predicted"/>
<evidence type="ECO:0000313" key="1">
    <source>
        <dbReference type="EMBL" id="AWU95470.1"/>
    </source>
</evidence>
<protein>
    <submittedName>
        <fullName evidence="1">Uncharacterized protein</fullName>
    </submittedName>
</protein>
<accession>A0A2U9S7F4</accession>
<dbReference type="KEGG" id="azm:DM194_14175"/>
<dbReference type="RefSeq" id="WP_111068237.1">
    <property type="nucleotide sequence ID" value="NZ_CP029830.1"/>
</dbReference>
<dbReference type="AlphaFoldDB" id="A0A2U9S7F4"/>
<dbReference type="EMBL" id="CP029830">
    <property type="protein sequence ID" value="AWU95470.1"/>
    <property type="molecule type" value="Genomic_DNA"/>
</dbReference>
<organism evidence="1 2">
    <name type="scientific">Azospirillum ramasamyi</name>
    <dbReference type="NCBI Taxonomy" id="682998"/>
    <lineage>
        <taxon>Bacteria</taxon>
        <taxon>Pseudomonadati</taxon>
        <taxon>Pseudomonadota</taxon>
        <taxon>Alphaproteobacteria</taxon>
        <taxon>Rhodospirillales</taxon>
        <taxon>Azospirillaceae</taxon>
        <taxon>Azospirillum</taxon>
    </lineage>
</organism>
<dbReference type="SUPFAM" id="SSF88713">
    <property type="entry name" value="Glycoside hydrolase/deacetylase"/>
    <property type="match status" value="1"/>
</dbReference>
<dbReference type="Proteomes" id="UP000249605">
    <property type="component" value="Plasmid unnamed1"/>
</dbReference>
<sequence length="253" mass="29284">MALPYQLDYATFGEDSFRNILDTVLDGGYRFLRFDESMDAISLERRRAFHLRHDVDISPAMALRLGEIEREHGAVGNFFFQINAETYSFFAHETLETIRDLRGMGHCVGLHIDELLIGSDERAIERTLDWVVDHVVAIDRAVSFHRPSAAVLGRRYAGFMNSYDERVFDADSYLSDSRRSLAFLASLTDWIAQGRPHIQLLLHPEWWREVSSIDQFWTLLKDRRTDQLRRYMLGNFPKVFAGVLSQNGGKHQI</sequence>
<geneLocation type="plasmid" evidence="1 2">
    <name>unnamed1</name>
</geneLocation>
<keyword evidence="1" id="KW-0614">Plasmid</keyword>